<keyword evidence="7" id="KW-0812">Transmembrane</keyword>
<feature type="transmembrane region" description="Helical" evidence="7">
    <location>
        <begin position="304"/>
        <end position="324"/>
    </location>
</feature>
<dbReference type="Pfam" id="PF03704">
    <property type="entry name" value="BTAD"/>
    <property type="match status" value="1"/>
</dbReference>
<sequence length="493" mass="52820">MLAVLLLNANRPVQTTQIVDAVWADDPPENGANVVQKYVAGLRRVLEPDRSPRTPGQTLSLTGAGYVLNVPDGGLDADVFDRRVRRARGAWAAGQLTTAGPELQAALALWRGEPLAGLTGRVFEAARERLGDSRAGALEALAEIDIGLGRHAALVPELRRLVAEYPLREQLRYLLMLALYRCGRQAEALAAYREARDFLADEYGVEPGEQLQDLHQQILRSDPGLSMPMSPAPPGSPAPPPLPPYMPHMPYMPYAPGPPSPQLPAAKELPAWARFGAVLVPVFSAGSLTWMLMAAFAVHRRSRVLGVLAAGYLVLAVAGCLLFGADEDAFTLRSDIGMLMLIVVSLGGAVHAAILQVMPRRTRLDPDAVRTVEQRVRRQQARELLWSHPGIARELLIGRPDLPGSFDDGGLVDINGAPVHVLGALPGIPVQTAQIIVADRSLRGEFASVEDLIARGLLPAPVVQELRDTLIVVPLTASRDGGVSAPSARTAGP</sequence>
<reference evidence="9 10" key="1">
    <citation type="submission" date="2020-03" db="EMBL/GenBank/DDBJ databases">
        <title>Whole genome shotgun sequence of Phytohabitans rumicis NBRC 108638.</title>
        <authorList>
            <person name="Komaki H."/>
            <person name="Tamura T."/>
        </authorList>
    </citation>
    <scope>NUCLEOTIDE SEQUENCE [LARGE SCALE GENOMIC DNA]</scope>
    <source>
        <strain evidence="9 10">NBRC 108638</strain>
    </source>
</reference>
<dbReference type="InterPro" id="IPR001867">
    <property type="entry name" value="OmpR/PhoB-type_DNA-bd"/>
</dbReference>
<dbReference type="Gene3D" id="1.10.10.10">
    <property type="entry name" value="Winged helix-like DNA-binding domain superfamily/Winged helix DNA-binding domain"/>
    <property type="match status" value="1"/>
</dbReference>
<dbReference type="Gene3D" id="1.10.150.280">
    <property type="entry name" value="AF1531-like domain"/>
    <property type="match status" value="1"/>
</dbReference>
<dbReference type="InterPro" id="IPR011990">
    <property type="entry name" value="TPR-like_helical_dom_sf"/>
</dbReference>
<dbReference type="InterPro" id="IPR005158">
    <property type="entry name" value="BTAD"/>
</dbReference>
<keyword evidence="10" id="KW-1185">Reference proteome</keyword>
<dbReference type="GO" id="GO:0000160">
    <property type="term" value="P:phosphorelay signal transduction system"/>
    <property type="evidence" value="ECO:0007669"/>
    <property type="project" value="InterPro"/>
</dbReference>
<dbReference type="GO" id="GO:0003677">
    <property type="term" value="F:DNA binding"/>
    <property type="evidence" value="ECO:0007669"/>
    <property type="project" value="UniProtKB-UniRule"/>
</dbReference>
<dbReference type="SMART" id="SM01043">
    <property type="entry name" value="BTAD"/>
    <property type="match status" value="1"/>
</dbReference>
<dbReference type="PROSITE" id="PS51755">
    <property type="entry name" value="OMPR_PHOB"/>
    <property type="match status" value="1"/>
</dbReference>
<dbReference type="InterPro" id="IPR016032">
    <property type="entry name" value="Sig_transdc_resp-reg_C-effctor"/>
</dbReference>
<dbReference type="PANTHER" id="PTHR35807:SF1">
    <property type="entry name" value="TRANSCRIPTIONAL REGULATOR REDD"/>
    <property type="match status" value="1"/>
</dbReference>
<feature type="domain" description="OmpR/PhoB-type" evidence="8">
    <location>
        <begin position="1"/>
        <end position="70"/>
    </location>
</feature>
<comment type="caution">
    <text evidence="9">The sequence shown here is derived from an EMBL/GenBank/DDBJ whole genome shotgun (WGS) entry which is preliminary data.</text>
</comment>
<evidence type="ECO:0000256" key="3">
    <source>
        <dbReference type="ARBA" id="ARBA00023125"/>
    </source>
</evidence>
<feature type="region of interest" description="Disordered" evidence="6">
    <location>
        <begin position="222"/>
        <end position="241"/>
    </location>
</feature>
<evidence type="ECO:0000256" key="7">
    <source>
        <dbReference type="SAM" id="Phobius"/>
    </source>
</evidence>
<dbReference type="Pfam" id="PF00486">
    <property type="entry name" value="Trans_reg_C"/>
    <property type="match status" value="1"/>
</dbReference>
<dbReference type="SUPFAM" id="SSF48452">
    <property type="entry name" value="TPR-like"/>
    <property type="match status" value="1"/>
</dbReference>
<keyword evidence="3 5" id="KW-0238">DNA-binding</keyword>
<dbReference type="Proteomes" id="UP000482960">
    <property type="component" value="Unassembled WGS sequence"/>
</dbReference>
<evidence type="ECO:0000313" key="9">
    <source>
        <dbReference type="EMBL" id="GFJ90215.1"/>
    </source>
</evidence>
<dbReference type="SUPFAM" id="SSF46894">
    <property type="entry name" value="C-terminal effector domain of the bipartite response regulators"/>
    <property type="match status" value="1"/>
</dbReference>
<dbReference type="Pfam" id="PF12836">
    <property type="entry name" value="HHH_3"/>
    <property type="match status" value="1"/>
</dbReference>
<dbReference type="SUPFAM" id="SSF47781">
    <property type="entry name" value="RuvA domain 2-like"/>
    <property type="match status" value="1"/>
</dbReference>
<accession>A0A6V8LC15</accession>
<evidence type="ECO:0000256" key="5">
    <source>
        <dbReference type="PROSITE-ProRule" id="PRU01091"/>
    </source>
</evidence>
<dbReference type="CDD" id="cd15831">
    <property type="entry name" value="BTAD"/>
    <property type="match status" value="1"/>
</dbReference>
<dbReference type="AlphaFoldDB" id="A0A6V8LC15"/>
<dbReference type="InterPro" id="IPR010994">
    <property type="entry name" value="RuvA_2-like"/>
</dbReference>
<evidence type="ECO:0000313" key="10">
    <source>
        <dbReference type="Proteomes" id="UP000482960"/>
    </source>
</evidence>
<keyword evidence="7" id="KW-1133">Transmembrane helix</keyword>
<dbReference type="InterPro" id="IPR051677">
    <property type="entry name" value="AfsR-DnrI-RedD_regulator"/>
</dbReference>
<dbReference type="Gene3D" id="1.25.40.10">
    <property type="entry name" value="Tetratricopeptide repeat domain"/>
    <property type="match status" value="1"/>
</dbReference>
<keyword evidence="4" id="KW-0804">Transcription</keyword>
<dbReference type="PANTHER" id="PTHR35807">
    <property type="entry name" value="TRANSCRIPTIONAL REGULATOR REDD-RELATED"/>
    <property type="match status" value="1"/>
</dbReference>
<evidence type="ECO:0000256" key="6">
    <source>
        <dbReference type="SAM" id="MobiDB-lite"/>
    </source>
</evidence>
<feature type="DNA-binding region" description="OmpR/PhoB-type" evidence="5">
    <location>
        <begin position="1"/>
        <end position="70"/>
    </location>
</feature>
<dbReference type="EMBL" id="BLPG01000001">
    <property type="protein sequence ID" value="GFJ90215.1"/>
    <property type="molecule type" value="Genomic_DNA"/>
</dbReference>
<evidence type="ECO:0000259" key="8">
    <source>
        <dbReference type="PROSITE" id="PS51755"/>
    </source>
</evidence>
<protein>
    <recommendedName>
        <fullName evidence="8">OmpR/PhoB-type domain-containing protein</fullName>
    </recommendedName>
</protein>
<keyword evidence="7" id="KW-0472">Membrane</keyword>
<dbReference type="InterPro" id="IPR036388">
    <property type="entry name" value="WH-like_DNA-bd_sf"/>
</dbReference>
<name>A0A6V8LC15_9ACTN</name>
<proteinExistence type="inferred from homology"/>
<organism evidence="9 10">
    <name type="scientific">Phytohabitans rumicis</name>
    <dbReference type="NCBI Taxonomy" id="1076125"/>
    <lineage>
        <taxon>Bacteria</taxon>
        <taxon>Bacillati</taxon>
        <taxon>Actinomycetota</taxon>
        <taxon>Actinomycetes</taxon>
        <taxon>Micromonosporales</taxon>
        <taxon>Micromonosporaceae</taxon>
    </lineage>
</organism>
<gene>
    <name evidence="9" type="ORF">Prum_038570</name>
</gene>
<dbReference type="GO" id="GO:0006355">
    <property type="term" value="P:regulation of DNA-templated transcription"/>
    <property type="evidence" value="ECO:0007669"/>
    <property type="project" value="InterPro"/>
</dbReference>
<comment type="similarity">
    <text evidence="1">Belongs to the AfsR/DnrI/RedD regulatory family.</text>
</comment>
<evidence type="ECO:0000256" key="1">
    <source>
        <dbReference type="ARBA" id="ARBA00005820"/>
    </source>
</evidence>
<reference evidence="9 10" key="2">
    <citation type="submission" date="2020-03" db="EMBL/GenBank/DDBJ databases">
        <authorList>
            <person name="Ichikawa N."/>
            <person name="Kimura A."/>
            <person name="Kitahashi Y."/>
            <person name="Uohara A."/>
        </authorList>
    </citation>
    <scope>NUCLEOTIDE SEQUENCE [LARGE SCALE GENOMIC DNA]</scope>
    <source>
        <strain evidence="9 10">NBRC 108638</strain>
    </source>
</reference>
<feature type="transmembrane region" description="Helical" evidence="7">
    <location>
        <begin position="271"/>
        <end position="292"/>
    </location>
</feature>
<evidence type="ECO:0000256" key="2">
    <source>
        <dbReference type="ARBA" id="ARBA00023015"/>
    </source>
</evidence>
<feature type="compositionally biased region" description="Pro residues" evidence="6">
    <location>
        <begin position="230"/>
        <end position="241"/>
    </location>
</feature>
<feature type="transmembrane region" description="Helical" evidence="7">
    <location>
        <begin position="336"/>
        <end position="355"/>
    </location>
</feature>
<keyword evidence="2" id="KW-0805">Transcription regulation</keyword>
<evidence type="ECO:0000256" key="4">
    <source>
        <dbReference type="ARBA" id="ARBA00023163"/>
    </source>
</evidence>